<reference evidence="2" key="1">
    <citation type="journal article" date="2024" name="Proc. Natl. Acad. Sci. U.S.A.">
        <title>Extraordinary preservation of gene collinearity over three hundred million years revealed in homosporous lycophytes.</title>
        <authorList>
            <person name="Li C."/>
            <person name="Wickell D."/>
            <person name="Kuo L.Y."/>
            <person name="Chen X."/>
            <person name="Nie B."/>
            <person name="Liao X."/>
            <person name="Peng D."/>
            <person name="Ji J."/>
            <person name="Jenkins J."/>
            <person name="Williams M."/>
            <person name="Shu S."/>
            <person name="Plott C."/>
            <person name="Barry K."/>
            <person name="Rajasekar S."/>
            <person name="Grimwood J."/>
            <person name="Han X."/>
            <person name="Sun S."/>
            <person name="Hou Z."/>
            <person name="He W."/>
            <person name="Dai G."/>
            <person name="Sun C."/>
            <person name="Schmutz J."/>
            <person name="Leebens-Mack J.H."/>
            <person name="Li F.W."/>
            <person name="Wang L."/>
        </authorList>
    </citation>
    <scope>NUCLEOTIDE SEQUENCE [LARGE SCALE GENOMIC DNA]</scope>
    <source>
        <strain evidence="2">cv. PW_Plant_1</strain>
    </source>
</reference>
<dbReference type="EMBL" id="CM055113">
    <property type="protein sequence ID" value="KAJ7516124.1"/>
    <property type="molecule type" value="Genomic_DNA"/>
</dbReference>
<evidence type="ECO:0000313" key="2">
    <source>
        <dbReference type="Proteomes" id="UP001162992"/>
    </source>
</evidence>
<proteinExistence type="predicted"/>
<organism evidence="1 2">
    <name type="scientific">Diphasiastrum complanatum</name>
    <name type="common">Issler's clubmoss</name>
    <name type="synonym">Lycopodium complanatum</name>
    <dbReference type="NCBI Taxonomy" id="34168"/>
    <lineage>
        <taxon>Eukaryota</taxon>
        <taxon>Viridiplantae</taxon>
        <taxon>Streptophyta</taxon>
        <taxon>Embryophyta</taxon>
        <taxon>Tracheophyta</taxon>
        <taxon>Lycopodiopsida</taxon>
        <taxon>Lycopodiales</taxon>
        <taxon>Lycopodiaceae</taxon>
        <taxon>Lycopodioideae</taxon>
        <taxon>Diphasiastrum</taxon>
    </lineage>
</organism>
<accession>A0ACC2AEX2</accession>
<evidence type="ECO:0000313" key="1">
    <source>
        <dbReference type="EMBL" id="KAJ7516124.1"/>
    </source>
</evidence>
<protein>
    <submittedName>
        <fullName evidence="1">Uncharacterized protein</fullName>
    </submittedName>
</protein>
<keyword evidence="2" id="KW-1185">Reference proteome</keyword>
<gene>
    <name evidence="1" type="ORF">O6H91_22G043800</name>
</gene>
<dbReference type="Proteomes" id="UP001162992">
    <property type="component" value="Chromosome 22"/>
</dbReference>
<sequence length="641" mass="72770">MLHFLWMSDFNCFTGQLFIDCAMERKGICFLLLLLVVHIKALKHNIDIHQPLSKIAIHRTAILLDSSVSIDATPVLLGLEGKHADYVTVTFKRPIGAAITDWIGVFSPASFNASVCVEDLPVTNRDFPPLLCTAPIKYQYANYSSQNYASSGEGFLKFRLINQRADFAFGYFSGDLYNPVLLAVSNTVTFADPKRPAYPRLAIGNVWNEVSITWTSGYSLREATPLVIWGTEEKKDAYASGAGTLSFTQKDMCGPPARTVGWRDPGYIHTVSLKELWPNTRYHYKVAHRLQNGSFIWGRDGFFKAPPFPGEDSLQRVVIFGDMGKGEQDGSNEYNNFQPAALNTTYRLKEDLENIDLVLHIGDICYANGYISQWDQFTEQIEDIASQVPYMIASGNHERDWPTTDSFYKNTDSGGECGVLAETMFNMPTKNKAKFWYGLDYGMFHFCFADSEHDWREGTEQHKFIENCLASVDRQRQPWLIFVAHRVLGYSSDKYYAMEGTFGEPLSRESLQKLWQKYKVDLALFGHVHNYERTCPVYENICVSQEREHYSGTFNATIHLVVGGAGASLSEYTPIQTDWSIFKDYDHGFSKLTAFNHSTLLFEYKRSSDGKVYDNFWISREYKDVLGCDVLKNCPSTTLAS</sequence>
<comment type="caution">
    <text evidence="1">The sequence shown here is derived from an EMBL/GenBank/DDBJ whole genome shotgun (WGS) entry which is preliminary data.</text>
</comment>
<name>A0ACC2AEX2_DIPCM</name>